<dbReference type="SUPFAM" id="SSF89447">
    <property type="entry name" value="AbrB/MazE/MraZ-like"/>
    <property type="match status" value="1"/>
</dbReference>
<name>A0A133VMZ2_9EURY</name>
<dbReference type="GO" id="GO:0003677">
    <property type="term" value="F:DNA binding"/>
    <property type="evidence" value="ECO:0007669"/>
    <property type="project" value="InterPro"/>
</dbReference>
<dbReference type="Proteomes" id="UP000070175">
    <property type="component" value="Unassembled WGS sequence"/>
</dbReference>
<dbReference type="SMART" id="SM00966">
    <property type="entry name" value="SpoVT_AbrB"/>
    <property type="match status" value="1"/>
</dbReference>
<gene>
    <name evidence="2" type="ORF">AKJ56_02255</name>
</gene>
<sequence length="75" mass="8662">MPYKVSVTEKGQMTIPKKIRETLGIKGQVEVEMDQEQEMIKIKNIPDLSEVKGMIENPGQDVLGIRERMEEEYQP</sequence>
<accession>A0A133VMZ2</accession>
<evidence type="ECO:0000313" key="3">
    <source>
        <dbReference type="Proteomes" id="UP000070175"/>
    </source>
</evidence>
<dbReference type="EMBL" id="LHYJ01000047">
    <property type="protein sequence ID" value="KXB07825.1"/>
    <property type="molecule type" value="Genomic_DNA"/>
</dbReference>
<proteinExistence type="predicted"/>
<evidence type="ECO:0000259" key="1">
    <source>
        <dbReference type="PROSITE" id="PS51740"/>
    </source>
</evidence>
<dbReference type="AlphaFoldDB" id="A0A133VMZ2"/>
<feature type="domain" description="SpoVT-AbrB" evidence="1">
    <location>
        <begin position="2"/>
        <end position="47"/>
    </location>
</feature>
<organism evidence="2 3">
    <name type="scientific">candidate division MSBL1 archaeon SCGC-AAA382N08</name>
    <dbReference type="NCBI Taxonomy" id="1698285"/>
    <lineage>
        <taxon>Archaea</taxon>
        <taxon>Methanobacteriati</taxon>
        <taxon>Methanobacteriota</taxon>
        <taxon>candidate division MSBL1</taxon>
    </lineage>
</organism>
<evidence type="ECO:0000313" key="2">
    <source>
        <dbReference type="EMBL" id="KXB07825.1"/>
    </source>
</evidence>
<reference evidence="2 3" key="1">
    <citation type="journal article" date="2016" name="Sci. Rep.">
        <title>Metabolic traits of an uncultured archaeal lineage -MSBL1- from brine pools of the Red Sea.</title>
        <authorList>
            <person name="Mwirichia R."/>
            <person name="Alam I."/>
            <person name="Rashid M."/>
            <person name="Vinu M."/>
            <person name="Ba-Alawi W."/>
            <person name="Anthony Kamau A."/>
            <person name="Kamanda Ngugi D."/>
            <person name="Goker M."/>
            <person name="Klenk H.P."/>
            <person name="Bajic V."/>
            <person name="Stingl U."/>
        </authorList>
    </citation>
    <scope>NUCLEOTIDE SEQUENCE [LARGE SCALE GENOMIC DNA]</scope>
    <source>
        <strain evidence="2">SCGC-AAA382N08</strain>
    </source>
</reference>
<protein>
    <recommendedName>
        <fullName evidence="1">SpoVT-AbrB domain-containing protein</fullName>
    </recommendedName>
</protein>
<dbReference type="Gene3D" id="2.10.260.10">
    <property type="match status" value="1"/>
</dbReference>
<comment type="caution">
    <text evidence="2">The sequence shown here is derived from an EMBL/GenBank/DDBJ whole genome shotgun (WGS) entry which is preliminary data.</text>
</comment>
<dbReference type="PROSITE" id="PS51740">
    <property type="entry name" value="SPOVT_ABRB"/>
    <property type="match status" value="1"/>
</dbReference>
<keyword evidence="3" id="KW-1185">Reference proteome</keyword>
<dbReference type="InterPro" id="IPR007159">
    <property type="entry name" value="SpoVT-AbrB_dom"/>
</dbReference>
<dbReference type="InterPro" id="IPR037914">
    <property type="entry name" value="SpoVT-AbrB_sf"/>
</dbReference>
<dbReference type="NCBIfam" id="TIGR01439">
    <property type="entry name" value="lp_hng_hel_AbrB"/>
    <property type="match status" value="1"/>
</dbReference>
<dbReference type="Pfam" id="PF04014">
    <property type="entry name" value="MazE_antitoxin"/>
    <property type="match status" value="1"/>
</dbReference>